<dbReference type="GO" id="GO:0006633">
    <property type="term" value="P:fatty acid biosynthetic process"/>
    <property type="evidence" value="ECO:0007669"/>
    <property type="project" value="TreeGrafter"/>
</dbReference>
<dbReference type="OrthoDB" id="9805460at2"/>
<dbReference type="Proteomes" id="UP000011728">
    <property type="component" value="Chromosome"/>
</dbReference>
<dbReference type="GO" id="GO:0005829">
    <property type="term" value="C:cytosol"/>
    <property type="evidence" value="ECO:0007669"/>
    <property type="project" value="TreeGrafter"/>
</dbReference>
<dbReference type="InterPro" id="IPR050858">
    <property type="entry name" value="Mal-CoA-ACP_Trans/PKS_FabD"/>
</dbReference>
<dbReference type="PATRIC" id="fig|931276.5.peg.357"/>
<organism evidence="6 7">
    <name type="scientific">Clostridium saccharoperbutylacetonicum N1-4(HMT)</name>
    <dbReference type="NCBI Taxonomy" id="931276"/>
    <lineage>
        <taxon>Bacteria</taxon>
        <taxon>Bacillati</taxon>
        <taxon>Bacillota</taxon>
        <taxon>Clostridia</taxon>
        <taxon>Eubacteriales</taxon>
        <taxon>Clostridiaceae</taxon>
        <taxon>Clostridium</taxon>
    </lineage>
</organism>
<dbReference type="Gene3D" id="3.40.366.10">
    <property type="entry name" value="Malonyl-Coenzyme A Acyl Carrier Protein, domain 2"/>
    <property type="match status" value="1"/>
</dbReference>
<protein>
    <recommendedName>
        <fullName evidence="1">[acyl-carrier-protein] S-malonyltransferase</fullName>
        <ecNumber evidence="1">2.3.1.39</ecNumber>
    </recommendedName>
</protein>
<dbReference type="HOGENOM" id="CLU_030558_1_3_9"/>
<evidence type="ECO:0000313" key="7">
    <source>
        <dbReference type="Proteomes" id="UP000011728"/>
    </source>
</evidence>
<dbReference type="Gene3D" id="3.30.70.250">
    <property type="entry name" value="Malonyl-CoA ACP transacylase, ACP-binding"/>
    <property type="match status" value="1"/>
</dbReference>
<keyword evidence="2 6" id="KW-0808">Transferase</keyword>
<dbReference type="PANTHER" id="PTHR42681:SF1">
    <property type="entry name" value="MALONYL-COA-ACYL CARRIER PROTEIN TRANSACYLASE, MITOCHONDRIAL"/>
    <property type="match status" value="1"/>
</dbReference>
<gene>
    <name evidence="6" type="primary">baeE</name>
    <name evidence="6" type="ORF">Cspa_c03760</name>
</gene>
<dbReference type="NCBIfam" id="TIGR00128">
    <property type="entry name" value="fabD"/>
    <property type="match status" value="1"/>
</dbReference>
<dbReference type="EMBL" id="CP004121">
    <property type="protein sequence ID" value="AGF54194.1"/>
    <property type="molecule type" value="Genomic_DNA"/>
</dbReference>
<feature type="domain" description="Malonyl-CoA:ACP transacylase (MAT)" evidence="5">
    <location>
        <begin position="12"/>
        <end position="297"/>
    </location>
</feature>
<dbReference type="InterPro" id="IPR016035">
    <property type="entry name" value="Acyl_Trfase/lysoPLipase"/>
</dbReference>
<dbReference type="GO" id="GO:0004314">
    <property type="term" value="F:[acyl-carrier-protein] S-malonyltransferase activity"/>
    <property type="evidence" value="ECO:0007669"/>
    <property type="project" value="UniProtKB-EC"/>
</dbReference>
<keyword evidence="7" id="KW-1185">Reference proteome</keyword>
<evidence type="ECO:0000256" key="4">
    <source>
        <dbReference type="ARBA" id="ARBA00048462"/>
    </source>
</evidence>
<dbReference type="KEGG" id="csr:Cspa_c03760"/>
<dbReference type="SUPFAM" id="SSF52151">
    <property type="entry name" value="FabD/lysophospholipase-like"/>
    <property type="match status" value="1"/>
</dbReference>
<evidence type="ECO:0000256" key="1">
    <source>
        <dbReference type="ARBA" id="ARBA00013258"/>
    </source>
</evidence>
<dbReference type="InterPro" id="IPR016036">
    <property type="entry name" value="Malonyl_transacylase_ACP-bd"/>
</dbReference>
<dbReference type="eggNOG" id="COG0331">
    <property type="taxonomic scope" value="Bacteria"/>
</dbReference>
<dbReference type="SMART" id="SM00827">
    <property type="entry name" value="PKS_AT"/>
    <property type="match status" value="1"/>
</dbReference>
<evidence type="ECO:0000256" key="2">
    <source>
        <dbReference type="ARBA" id="ARBA00022679"/>
    </source>
</evidence>
<proteinExistence type="predicted"/>
<dbReference type="AlphaFoldDB" id="M1M8A9"/>
<accession>M1M8A9</accession>
<dbReference type="InterPro" id="IPR014043">
    <property type="entry name" value="Acyl_transferase_dom"/>
</dbReference>
<keyword evidence="3 6" id="KW-0012">Acyltransferase</keyword>
<dbReference type="Pfam" id="PF00698">
    <property type="entry name" value="Acyl_transf_1"/>
    <property type="match status" value="1"/>
</dbReference>
<sequence length="362" mass="40698">MILIEKKMKTYVFPGQGSQKVGMGEELFKEFPELVKKADNILGYSIEKLCLEAPDNQLSLTQFTQPALYVINALSYYSKIKREGVKPDFLAGHSLGEYSAILASGGFDFETGLKLVKKRGELMSLANGGSMAAIIGLSKSDIRNVLDKSNLDTIDIANLNSQIQNVISGTLKDIELAKNVFEQEGARFVKLNVSASFHSRYMKSASIEFEKYMQSCQFSNLEIPVISNVTAVPYRTTDLIPNLTKQLYSSVRWLETVEYLLEQDKDMIIEEVGPGKVLTNLGINIRKNYTSRSETDTVYNDVNTYIKDWNSKYPIATKVTCKGYEIELVTRTEAVLLFGHRAGVYMDGYYGYFDLTEIKPVE</sequence>
<dbReference type="InterPro" id="IPR001227">
    <property type="entry name" value="Ac_transferase_dom_sf"/>
</dbReference>
<dbReference type="PANTHER" id="PTHR42681">
    <property type="entry name" value="MALONYL-COA-ACYL CARRIER PROTEIN TRANSACYLASE, MITOCHONDRIAL"/>
    <property type="match status" value="1"/>
</dbReference>
<dbReference type="SUPFAM" id="SSF55048">
    <property type="entry name" value="Probable ACP-binding domain of malonyl-CoA ACP transacylase"/>
    <property type="match status" value="1"/>
</dbReference>
<dbReference type="EC" id="2.3.1.39" evidence="1"/>
<evidence type="ECO:0000313" key="6">
    <source>
        <dbReference type="EMBL" id="AGF54194.1"/>
    </source>
</evidence>
<evidence type="ECO:0000256" key="3">
    <source>
        <dbReference type="ARBA" id="ARBA00023315"/>
    </source>
</evidence>
<evidence type="ECO:0000259" key="5">
    <source>
        <dbReference type="SMART" id="SM00827"/>
    </source>
</evidence>
<reference evidence="6 7" key="1">
    <citation type="submission" date="2013-02" db="EMBL/GenBank/DDBJ databases">
        <title>Genome sequence of Clostridium saccharoperbutylacetonicum N1-4(HMT).</title>
        <authorList>
            <person name="Poehlein A."/>
            <person name="Daniel R."/>
        </authorList>
    </citation>
    <scope>NUCLEOTIDE SEQUENCE [LARGE SCALE GENOMIC DNA]</scope>
    <source>
        <strain evidence="7">N1-4(HMT)</strain>
    </source>
</reference>
<dbReference type="InterPro" id="IPR004410">
    <property type="entry name" value="Malonyl_CoA-ACP_transAc_FabD"/>
</dbReference>
<comment type="catalytic activity">
    <reaction evidence="4">
        <text>holo-[ACP] + malonyl-CoA = malonyl-[ACP] + CoA</text>
        <dbReference type="Rhea" id="RHEA:41792"/>
        <dbReference type="Rhea" id="RHEA-COMP:9623"/>
        <dbReference type="Rhea" id="RHEA-COMP:9685"/>
        <dbReference type="ChEBI" id="CHEBI:57287"/>
        <dbReference type="ChEBI" id="CHEBI:57384"/>
        <dbReference type="ChEBI" id="CHEBI:64479"/>
        <dbReference type="ChEBI" id="CHEBI:78449"/>
        <dbReference type="EC" id="2.3.1.39"/>
    </reaction>
</comment>
<name>M1M8A9_9CLOT</name>